<dbReference type="InterPro" id="IPR050754">
    <property type="entry name" value="FKBP4/5/8-like"/>
</dbReference>
<evidence type="ECO:0000313" key="2">
    <source>
        <dbReference type="EMBL" id="KAG8448585.1"/>
    </source>
</evidence>
<feature type="repeat" description="TPR" evidence="1">
    <location>
        <begin position="207"/>
        <end position="240"/>
    </location>
</feature>
<evidence type="ECO:0008006" key="4">
    <source>
        <dbReference type="Google" id="ProtNLM"/>
    </source>
</evidence>
<evidence type="ECO:0000313" key="3">
    <source>
        <dbReference type="Proteomes" id="UP000812440"/>
    </source>
</evidence>
<accession>A0A8T2JTL3</accession>
<keyword evidence="1" id="KW-0802">TPR repeat</keyword>
<protein>
    <recommendedName>
        <fullName evidence="4">BDBT FKBP like N-terminal domain-containing protein</fullName>
    </recommendedName>
</protein>
<comment type="caution">
    <text evidence="2">The sequence shown here is derived from an EMBL/GenBank/DDBJ whole genome shotgun (WGS) entry which is preliminary data.</text>
</comment>
<organism evidence="2 3">
    <name type="scientific">Hymenochirus boettgeri</name>
    <name type="common">Congo dwarf clawed frog</name>
    <dbReference type="NCBI Taxonomy" id="247094"/>
    <lineage>
        <taxon>Eukaryota</taxon>
        <taxon>Metazoa</taxon>
        <taxon>Chordata</taxon>
        <taxon>Craniata</taxon>
        <taxon>Vertebrata</taxon>
        <taxon>Euteleostomi</taxon>
        <taxon>Amphibia</taxon>
        <taxon>Batrachia</taxon>
        <taxon>Anura</taxon>
        <taxon>Pipoidea</taxon>
        <taxon>Pipidae</taxon>
        <taxon>Pipinae</taxon>
        <taxon>Hymenochirus</taxon>
    </lineage>
</organism>
<dbReference type="Gene3D" id="1.25.40.10">
    <property type="entry name" value="Tetratricopeptide repeat domain"/>
    <property type="match status" value="1"/>
</dbReference>
<dbReference type="Proteomes" id="UP000812440">
    <property type="component" value="Chromosome 8_10"/>
</dbReference>
<sequence>MEAKEKPCCRISWYSPDGNFTKTILEKGLGVDKPKEYSVCRIFVDSISVSSFESSNVGNFSYPTRCWFQAELGEGETVHDCLVDQCLQTMLSGEVCQVDANNGTKFILHMENFQNGKEPWEMDTNEKIERAIRDHEKGGKAYREGNIEMAERRYSRALRFLVCTPERSVSEKITLLANMAACDLKKGRLCEAEKRCTQILEKEPGYIKALYRRGVARTGMADWKGARKDFDKLLHLDPSNKEAQRELNRVREGEKKEQVQISKALGKMFI</sequence>
<dbReference type="PANTHER" id="PTHR46512:SF10">
    <property type="entry name" value="FK506-BINDING PROTEIN-LIKE"/>
    <property type="match status" value="1"/>
</dbReference>
<dbReference type="InterPro" id="IPR011990">
    <property type="entry name" value="TPR-like_helical_dom_sf"/>
</dbReference>
<proteinExistence type="predicted"/>
<dbReference type="SUPFAM" id="SSF48452">
    <property type="entry name" value="TPR-like"/>
    <property type="match status" value="1"/>
</dbReference>
<keyword evidence="3" id="KW-1185">Reference proteome</keyword>
<gene>
    <name evidence="2" type="ORF">GDO86_015614</name>
</gene>
<dbReference type="InterPro" id="IPR019734">
    <property type="entry name" value="TPR_rpt"/>
</dbReference>
<reference evidence="2" key="1">
    <citation type="thesis" date="2020" institute="ProQuest LLC" country="789 East Eisenhower Parkway, Ann Arbor, MI, USA">
        <title>Comparative Genomics and Chromosome Evolution.</title>
        <authorList>
            <person name="Mudd A.B."/>
        </authorList>
    </citation>
    <scope>NUCLEOTIDE SEQUENCE</scope>
    <source>
        <strain evidence="2">Female2</strain>
        <tissue evidence="2">Blood</tissue>
    </source>
</reference>
<dbReference type="SMART" id="SM00028">
    <property type="entry name" value="TPR"/>
    <property type="match status" value="2"/>
</dbReference>
<name>A0A8T2JTL3_9PIPI</name>
<dbReference type="EMBL" id="JAACNH010000003">
    <property type="protein sequence ID" value="KAG8448585.1"/>
    <property type="molecule type" value="Genomic_DNA"/>
</dbReference>
<dbReference type="PANTHER" id="PTHR46512">
    <property type="entry name" value="PEPTIDYLPROLYL ISOMERASE"/>
    <property type="match status" value="1"/>
</dbReference>
<evidence type="ECO:0000256" key="1">
    <source>
        <dbReference type="PROSITE-ProRule" id="PRU00339"/>
    </source>
</evidence>
<dbReference type="OrthoDB" id="433738at2759"/>
<dbReference type="AlphaFoldDB" id="A0A8T2JTL3"/>
<dbReference type="PROSITE" id="PS50005">
    <property type="entry name" value="TPR"/>
    <property type="match status" value="1"/>
</dbReference>